<gene>
    <name evidence="1" type="ORF">PROFUN_13136</name>
</gene>
<dbReference type="AlphaFoldDB" id="A0A2P6N540"/>
<evidence type="ECO:0000313" key="1">
    <source>
        <dbReference type="EMBL" id="PRP79058.1"/>
    </source>
</evidence>
<keyword evidence="2" id="KW-1185">Reference proteome</keyword>
<organism evidence="1 2">
    <name type="scientific">Planoprotostelium fungivorum</name>
    <dbReference type="NCBI Taxonomy" id="1890364"/>
    <lineage>
        <taxon>Eukaryota</taxon>
        <taxon>Amoebozoa</taxon>
        <taxon>Evosea</taxon>
        <taxon>Variosea</taxon>
        <taxon>Cavosteliida</taxon>
        <taxon>Cavosteliaceae</taxon>
        <taxon>Planoprotostelium</taxon>
    </lineage>
</organism>
<dbReference type="InParanoid" id="A0A2P6N540"/>
<name>A0A2P6N540_9EUKA</name>
<dbReference type="CDD" id="cd00257">
    <property type="entry name" value="beta-trefoil_FSCN-like"/>
    <property type="match status" value="1"/>
</dbReference>
<reference evidence="1 2" key="1">
    <citation type="journal article" date="2018" name="Genome Biol. Evol.">
        <title>Multiple Roots of Fruiting Body Formation in Amoebozoa.</title>
        <authorList>
            <person name="Hillmann F."/>
            <person name="Forbes G."/>
            <person name="Novohradska S."/>
            <person name="Ferling I."/>
            <person name="Riege K."/>
            <person name="Groth M."/>
            <person name="Westermann M."/>
            <person name="Marz M."/>
            <person name="Spaller T."/>
            <person name="Winckler T."/>
            <person name="Schaap P."/>
            <person name="Glockner G."/>
        </authorList>
    </citation>
    <scope>NUCLEOTIDE SEQUENCE [LARGE SCALE GENOMIC DNA]</scope>
    <source>
        <strain evidence="1 2">Jena</strain>
    </source>
</reference>
<proteinExistence type="predicted"/>
<dbReference type="Proteomes" id="UP000241769">
    <property type="component" value="Unassembled WGS sequence"/>
</dbReference>
<dbReference type="SUPFAM" id="SSF50405">
    <property type="entry name" value="Actin-crosslinking proteins"/>
    <property type="match status" value="1"/>
</dbReference>
<dbReference type="Gene3D" id="2.80.10.50">
    <property type="match status" value="1"/>
</dbReference>
<evidence type="ECO:0008006" key="3">
    <source>
        <dbReference type="Google" id="ProtNLM"/>
    </source>
</evidence>
<sequence length="159" mass="18006">MAQVAAFSPYSEGVPRQFQEFQGSLGPQSFEHIPFALRSWRGTFIGPLDNGGFQQSGRAGQSEHWRIIPVQGRPGNYFIRSWKNKFLCGDNNGNIQQRDVPKEWEEWTIAHRGNGKFNFRSVAFGTYLTVDHASIKLTANNKEAEQFEFVVDSTCAIFA</sequence>
<protein>
    <recommendedName>
        <fullName evidence="3">Fascin domain-containing protein</fullName>
    </recommendedName>
</protein>
<evidence type="ECO:0000313" key="2">
    <source>
        <dbReference type="Proteomes" id="UP000241769"/>
    </source>
</evidence>
<comment type="caution">
    <text evidence="1">The sequence shown here is derived from an EMBL/GenBank/DDBJ whole genome shotgun (WGS) entry which is preliminary data.</text>
</comment>
<accession>A0A2P6N540</accession>
<dbReference type="EMBL" id="MDYQ01000199">
    <property type="protein sequence ID" value="PRP79058.1"/>
    <property type="molecule type" value="Genomic_DNA"/>
</dbReference>
<dbReference type="InterPro" id="IPR008999">
    <property type="entry name" value="Actin-crosslinking"/>
</dbReference>